<organism evidence="2 3">
    <name type="scientific">Salinimicrobium gaetbulicola</name>
    <dbReference type="NCBI Taxonomy" id="999702"/>
    <lineage>
        <taxon>Bacteria</taxon>
        <taxon>Pseudomonadati</taxon>
        <taxon>Bacteroidota</taxon>
        <taxon>Flavobacteriia</taxon>
        <taxon>Flavobacteriales</taxon>
        <taxon>Flavobacteriaceae</taxon>
        <taxon>Salinimicrobium</taxon>
    </lineage>
</organism>
<dbReference type="RefSeq" id="WP_380738506.1">
    <property type="nucleotide sequence ID" value="NZ_JBHTJP010000033.1"/>
</dbReference>
<keyword evidence="1" id="KW-0812">Transmembrane</keyword>
<keyword evidence="1" id="KW-0472">Membrane</keyword>
<reference evidence="3" key="1">
    <citation type="journal article" date="2019" name="Int. J. Syst. Evol. Microbiol.">
        <title>The Global Catalogue of Microorganisms (GCM) 10K type strain sequencing project: providing services to taxonomists for standard genome sequencing and annotation.</title>
        <authorList>
            <consortium name="The Broad Institute Genomics Platform"/>
            <consortium name="The Broad Institute Genome Sequencing Center for Infectious Disease"/>
            <person name="Wu L."/>
            <person name="Ma J."/>
        </authorList>
    </citation>
    <scope>NUCLEOTIDE SEQUENCE [LARGE SCALE GENOMIC DNA]</scope>
    <source>
        <strain evidence="3">CCUG 60898</strain>
    </source>
</reference>
<dbReference type="EMBL" id="JBHTJP010000033">
    <property type="protein sequence ID" value="MFD0976789.1"/>
    <property type="molecule type" value="Genomic_DNA"/>
</dbReference>
<feature type="transmembrane region" description="Helical" evidence="1">
    <location>
        <begin position="18"/>
        <end position="37"/>
    </location>
</feature>
<proteinExistence type="predicted"/>
<gene>
    <name evidence="2" type="ORF">ACFQ1G_08305</name>
</gene>
<keyword evidence="1" id="KW-1133">Transmembrane helix</keyword>
<evidence type="ECO:0000313" key="2">
    <source>
        <dbReference type="EMBL" id="MFD0976789.1"/>
    </source>
</evidence>
<keyword evidence="3" id="KW-1185">Reference proteome</keyword>
<comment type="caution">
    <text evidence="2">The sequence shown here is derived from an EMBL/GenBank/DDBJ whole genome shotgun (WGS) entry which is preliminary data.</text>
</comment>
<evidence type="ECO:0000313" key="3">
    <source>
        <dbReference type="Proteomes" id="UP001597100"/>
    </source>
</evidence>
<protein>
    <submittedName>
        <fullName evidence="2">Uncharacterized protein</fullName>
    </submittedName>
</protein>
<sequence length="155" mass="18708">MKKLIEKYDGKKYTLKEYLPVIFLFILLIGFAIYTVIKKGDFVEIYLSTSFDEMVVDIFEEKGNTYLLLTNRNNRYRLENSRNYDYKPPFLYDFLKENDRVIKNKCSDTIYIERDSKKYHFLIGSTSYNRKGKSQDFIQKYLNERAIMNERNDCD</sequence>
<accession>A0ABW3IFH6</accession>
<dbReference type="Proteomes" id="UP001597100">
    <property type="component" value="Unassembled WGS sequence"/>
</dbReference>
<name>A0ABW3IFH6_9FLAO</name>
<evidence type="ECO:0000256" key="1">
    <source>
        <dbReference type="SAM" id="Phobius"/>
    </source>
</evidence>